<gene>
    <name evidence="2" type="ORF">H9753_09905</name>
</gene>
<reference evidence="2" key="1">
    <citation type="journal article" date="2021" name="PeerJ">
        <title>Extensive microbial diversity within the chicken gut microbiome revealed by metagenomics and culture.</title>
        <authorList>
            <person name="Gilroy R."/>
            <person name="Ravi A."/>
            <person name="Getino M."/>
            <person name="Pursley I."/>
            <person name="Horton D.L."/>
            <person name="Alikhan N.F."/>
            <person name="Baker D."/>
            <person name="Gharbi K."/>
            <person name="Hall N."/>
            <person name="Watson M."/>
            <person name="Adriaenssens E.M."/>
            <person name="Foster-Nyarko E."/>
            <person name="Jarju S."/>
            <person name="Secka A."/>
            <person name="Antonio M."/>
            <person name="Oren A."/>
            <person name="Chaudhuri R.R."/>
            <person name="La Ragione R."/>
            <person name="Hildebrand F."/>
            <person name="Pallen M.J."/>
        </authorList>
    </citation>
    <scope>NUCLEOTIDE SEQUENCE</scope>
    <source>
        <strain evidence="2">ChiBcec2-3848</strain>
    </source>
</reference>
<reference evidence="2" key="2">
    <citation type="submission" date="2021-04" db="EMBL/GenBank/DDBJ databases">
        <authorList>
            <person name="Gilroy R."/>
        </authorList>
    </citation>
    <scope>NUCLEOTIDE SEQUENCE</scope>
    <source>
        <strain evidence="2">ChiBcec2-3848</strain>
    </source>
</reference>
<dbReference type="Gene3D" id="3.30.70.1450">
    <property type="entry name" value="Regulator of K+ conductance, C-terminal domain"/>
    <property type="match status" value="1"/>
</dbReference>
<organism evidence="2 3">
    <name type="scientific">Candidatus Blautia merdavium</name>
    <dbReference type="NCBI Taxonomy" id="2838494"/>
    <lineage>
        <taxon>Bacteria</taxon>
        <taxon>Bacillati</taxon>
        <taxon>Bacillota</taxon>
        <taxon>Clostridia</taxon>
        <taxon>Lachnospirales</taxon>
        <taxon>Lachnospiraceae</taxon>
        <taxon>Blautia</taxon>
    </lineage>
</organism>
<dbReference type="InterPro" id="IPR036721">
    <property type="entry name" value="RCK_C_sf"/>
</dbReference>
<dbReference type="PROSITE" id="PS51202">
    <property type="entry name" value="RCK_C"/>
    <property type="match status" value="1"/>
</dbReference>
<feature type="domain" description="RCK C-terminal" evidence="1">
    <location>
        <begin position="139"/>
        <end position="223"/>
    </location>
</feature>
<name>A0A9D2TCD5_9FIRM</name>
<dbReference type="Proteomes" id="UP000823886">
    <property type="component" value="Unassembled WGS sequence"/>
</dbReference>
<sequence>MKTWKPSAFGVIGLGRFGTALAISLAEAGKEVIVVDCNEDKVRELRHYTEYAFVTDNLSKETLQEVGIQNCDTVIVCIGEKIDACILTTLNVVSLGVPHVIAKAISSDQGTVLEKIGAEVVYPERDMALRLGKRLVAGNHFLDFIALNNEVEIRQIQATSRITDYTVEQLDIRRKYGLNIIAIESGGTTEIEIYPQYQIRKEDILVVIGKTKNIAKFEKAIAD</sequence>
<proteinExistence type="predicted"/>
<accession>A0A9D2TCD5</accession>
<dbReference type="SUPFAM" id="SSF51735">
    <property type="entry name" value="NAD(P)-binding Rossmann-fold domains"/>
    <property type="match status" value="1"/>
</dbReference>
<dbReference type="InterPro" id="IPR003148">
    <property type="entry name" value="RCK_N"/>
</dbReference>
<dbReference type="InterPro" id="IPR050721">
    <property type="entry name" value="Trk_Ktr_HKT_K-transport"/>
</dbReference>
<evidence type="ECO:0000313" key="3">
    <source>
        <dbReference type="Proteomes" id="UP000823886"/>
    </source>
</evidence>
<protein>
    <submittedName>
        <fullName evidence="2">TrkA family potassium uptake protein</fullName>
    </submittedName>
</protein>
<dbReference type="Pfam" id="PF02254">
    <property type="entry name" value="TrkA_N"/>
    <property type="match status" value="1"/>
</dbReference>
<dbReference type="InterPro" id="IPR036291">
    <property type="entry name" value="NAD(P)-bd_dom_sf"/>
</dbReference>
<dbReference type="InterPro" id="IPR006037">
    <property type="entry name" value="RCK_C"/>
</dbReference>
<comment type="caution">
    <text evidence="2">The sequence shown here is derived from an EMBL/GenBank/DDBJ whole genome shotgun (WGS) entry which is preliminary data.</text>
</comment>
<evidence type="ECO:0000313" key="2">
    <source>
        <dbReference type="EMBL" id="HJC63911.1"/>
    </source>
</evidence>
<dbReference type="EMBL" id="DWVZ01000133">
    <property type="protein sequence ID" value="HJC63911.1"/>
    <property type="molecule type" value="Genomic_DNA"/>
</dbReference>
<dbReference type="SUPFAM" id="SSF116726">
    <property type="entry name" value="TrkA C-terminal domain-like"/>
    <property type="match status" value="1"/>
</dbReference>
<dbReference type="GO" id="GO:0008324">
    <property type="term" value="F:monoatomic cation transmembrane transporter activity"/>
    <property type="evidence" value="ECO:0007669"/>
    <property type="project" value="InterPro"/>
</dbReference>
<dbReference type="PANTHER" id="PTHR43833">
    <property type="entry name" value="POTASSIUM CHANNEL PROTEIN 2-RELATED-RELATED"/>
    <property type="match status" value="1"/>
</dbReference>
<dbReference type="Gene3D" id="3.40.50.720">
    <property type="entry name" value="NAD(P)-binding Rossmann-like Domain"/>
    <property type="match status" value="1"/>
</dbReference>
<dbReference type="GO" id="GO:0006813">
    <property type="term" value="P:potassium ion transport"/>
    <property type="evidence" value="ECO:0007669"/>
    <property type="project" value="InterPro"/>
</dbReference>
<dbReference type="Pfam" id="PF02080">
    <property type="entry name" value="TrkA_C"/>
    <property type="match status" value="1"/>
</dbReference>
<dbReference type="AlphaFoldDB" id="A0A9D2TCD5"/>
<evidence type="ECO:0000259" key="1">
    <source>
        <dbReference type="PROSITE" id="PS51202"/>
    </source>
</evidence>
<dbReference type="PANTHER" id="PTHR43833:SF7">
    <property type="entry name" value="KTR SYSTEM POTASSIUM UPTAKE PROTEIN C"/>
    <property type="match status" value="1"/>
</dbReference>